<dbReference type="Proteomes" id="UP001530400">
    <property type="component" value="Unassembled WGS sequence"/>
</dbReference>
<dbReference type="Pfam" id="PF09745">
    <property type="entry name" value="NSRP1_N"/>
    <property type="match status" value="1"/>
</dbReference>
<evidence type="ECO:0000256" key="3">
    <source>
        <dbReference type="SAM" id="MobiDB-lite"/>
    </source>
</evidence>
<sequence>MNKDLAYGLNPRTATKAPSARKRKGLSGFDSDSSSSTKEPTTGLQSTNAAIAAEQAALRKRAEASLQSYDYDGQYESFTKNKKVEPKKVNEDKSSKYISRLLESSKRRTREQEIVYEKKIAKEQAREDEAMQYEGKERFVTSAYKRKLAEREEWMKEEKERERLEKEEDVTKKKIGGFLFAGIGRSLLSGGSGSGGTVEKDVEADEKKRNEGKSDNERHGDSSIETERWGHTNRSRPRDSTSRQYNQMNCAAGSTAFTNNGTKSDQSEAAPVKTRRQILEERAIKIRAARERYFQRKGLKLDQ</sequence>
<gene>
    <name evidence="5" type="ORF">ACHAWO_000228</name>
</gene>
<feature type="compositionally biased region" description="Basic and acidic residues" evidence="3">
    <location>
        <begin position="198"/>
        <end position="241"/>
    </location>
</feature>
<feature type="region of interest" description="Disordered" evidence="3">
    <location>
        <begin position="184"/>
        <end position="274"/>
    </location>
</feature>
<organism evidence="5 6">
    <name type="scientific">Cyclotella atomus</name>
    <dbReference type="NCBI Taxonomy" id="382360"/>
    <lineage>
        <taxon>Eukaryota</taxon>
        <taxon>Sar</taxon>
        <taxon>Stramenopiles</taxon>
        <taxon>Ochrophyta</taxon>
        <taxon>Bacillariophyta</taxon>
        <taxon>Coscinodiscophyceae</taxon>
        <taxon>Thalassiosirophycidae</taxon>
        <taxon>Stephanodiscales</taxon>
        <taxon>Stephanodiscaceae</taxon>
        <taxon>Cyclotella</taxon>
    </lineage>
</organism>
<name>A0ABD3Q8G9_9STRA</name>
<protein>
    <recommendedName>
        <fullName evidence="4">Nuclear speckle splicing regulatory protein 1 N-terminal domain-containing protein</fullName>
    </recommendedName>
</protein>
<accession>A0ABD3Q8G9</accession>
<feature type="region of interest" description="Disordered" evidence="3">
    <location>
        <begin position="1"/>
        <end position="49"/>
    </location>
</feature>
<dbReference type="InterPro" id="IPR018612">
    <property type="entry name" value="NSRP1_N"/>
</dbReference>
<feature type="domain" description="Nuclear speckle splicing regulatory protein 1 N-terminal" evidence="4">
    <location>
        <begin position="62"/>
        <end position="173"/>
    </location>
</feature>
<keyword evidence="6" id="KW-1185">Reference proteome</keyword>
<evidence type="ECO:0000256" key="2">
    <source>
        <dbReference type="ARBA" id="ARBA00023054"/>
    </source>
</evidence>
<reference evidence="5 6" key="1">
    <citation type="submission" date="2024-10" db="EMBL/GenBank/DDBJ databases">
        <title>Updated reference genomes for cyclostephanoid diatoms.</title>
        <authorList>
            <person name="Roberts W.R."/>
            <person name="Alverson A.J."/>
        </authorList>
    </citation>
    <scope>NUCLEOTIDE SEQUENCE [LARGE SCALE GENOMIC DNA]</scope>
    <source>
        <strain evidence="5 6">AJA010-31</strain>
    </source>
</reference>
<keyword evidence="2" id="KW-0175">Coiled coil</keyword>
<feature type="compositionally biased region" description="Polar residues" evidence="3">
    <location>
        <begin position="255"/>
        <end position="264"/>
    </location>
</feature>
<comment type="similarity">
    <text evidence="1">Belongs to the NSRP1 family.</text>
</comment>
<evidence type="ECO:0000313" key="6">
    <source>
        <dbReference type="Proteomes" id="UP001530400"/>
    </source>
</evidence>
<dbReference type="PANTHER" id="PTHR30060">
    <property type="entry name" value="INNER MEMBRANE PROTEIN"/>
    <property type="match status" value="1"/>
</dbReference>
<evidence type="ECO:0000256" key="1">
    <source>
        <dbReference type="ARBA" id="ARBA00010126"/>
    </source>
</evidence>
<feature type="compositionally biased region" description="Polar residues" evidence="3">
    <location>
        <begin position="37"/>
        <end position="49"/>
    </location>
</feature>
<dbReference type="AlphaFoldDB" id="A0ABD3Q8G9"/>
<dbReference type="PANTHER" id="PTHR30060:SF0">
    <property type="entry name" value="COILED-COIL PROTEIN (DUF2040)-RELATED"/>
    <property type="match status" value="1"/>
</dbReference>
<dbReference type="EMBL" id="JALLPJ020000357">
    <property type="protein sequence ID" value="KAL3794445.1"/>
    <property type="molecule type" value="Genomic_DNA"/>
</dbReference>
<evidence type="ECO:0000313" key="5">
    <source>
        <dbReference type="EMBL" id="KAL3794445.1"/>
    </source>
</evidence>
<evidence type="ECO:0000259" key="4">
    <source>
        <dbReference type="Pfam" id="PF09745"/>
    </source>
</evidence>
<proteinExistence type="inferred from homology"/>
<comment type="caution">
    <text evidence="5">The sequence shown here is derived from an EMBL/GenBank/DDBJ whole genome shotgun (WGS) entry which is preliminary data.</text>
</comment>